<reference evidence="1 2" key="1">
    <citation type="submission" date="2016-11" db="EMBL/GenBank/DDBJ databases">
        <title>Description of two novel members of the family Erysipelotrichaceae: Ileibacterium lipovorans gen. nov., sp. nov. and Dubosiella newyorkensis, gen. nov., sp. nov.</title>
        <authorList>
            <person name="Cox L.M."/>
            <person name="Sohn J."/>
            <person name="Tyrrell K.L."/>
            <person name="Citron D.M."/>
            <person name="Lawson P.A."/>
            <person name="Patel N.B."/>
            <person name="Iizumi T."/>
            <person name="Perez-Perez G.I."/>
            <person name="Goldstein E.J."/>
            <person name="Blaser M.J."/>
        </authorList>
    </citation>
    <scope>NUCLEOTIDE SEQUENCE [LARGE SCALE GENOMIC DNA]</scope>
    <source>
        <strain evidence="1 2">NYU-BL-A3</strain>
    </source>
</reference>
<sequence length="68" mass="8072">MSLHDLRLPFFYSDQDQRKTLRNFFSFISSFSACSVYHGFSSSFTVKLLIYVQESYKDRMESEPAKKE</sequence>
<gene>
    <name evidence="1" type="ORF">BO222_07730</name>
</gene>
<dbReference type="PROSITE" id="PS51257">
    <property type="entry name" value="PROKAR_LIPOPROTEIN"/>
    <property type="match status" value="1"/>
</dbReference>
<dbReference type="AlphaFoldDB" id="A0A1U7NFA7"/>
<comment type="caution">
    <text evidence="1">The sequence shown here is derived from an EMBL/GenBank/DDBJ whole genome shotgun (WGS) entry which is preliminary data.</text>
</comment>
<accession>A0A1U7NFA7</accession>
<dbReference type="EMBL" id="MPJW01000148">
    <property type="protein sequence ID" value="OLU38856.1"/>
    <property type="molecule type" value="Genomic_DNA"/>
</dbReference>
<protein>
    <submittedName>
        <fullName evidence="1">Uncharacterized protein</fullName>
    </submittedName>
</protein>
<name>A0A1U7NFA7_9FIRM</name>
<keyword evidence="2" id="KW-1185">Reference proteome</keyword>
<proteinExistence type="predicted"/>
<evidence type="ECO:0000313" key="1">
    <source>
        <dbReference type="EMBL" id="OLU38856.1"/>
    </source>
</evidence>
<organism evidence="1 2">
    <name type="scientific">Ileibacterium valens</name>
    <dbReference type="NCBI Taxonomy" id="1862668"/>
    <lineage>
        <taxon>Bacteria</taxon>
        <taxon>Bacillati</taxon>
        <taxon>Bacillota</taxon>
        <taxon>Erysipelotrichia</taxon>
        <taxon>Erysipelotrichales</taxon>
        <taxon>Erysipelotrichaceae</taxon>
        <taxon>Ileibacterium</taxon>
    </lineage>
</organism>
<evidence type="ECO:0000313" key="2">
    <source>
        <dbReference type="Proteomes" id="UP000186341"/>
    </source>
</evidence>
<dbReference type="Proteomes" id="UP000186341">
    <property type="component" value="Unassembled WGS sequence"/>
</dbReference>